<evidence type="ECO:0000256" key="1">
    <source>
        <dbReference type="SAM" id="MobiDB-lite"/>
    </source>
</evidence>
<feature type="compositionally biased region" description="Polar residues" evidence="1">
    <location>
        <begin position="185"/>
        <end position="206"/>
    </location>
</feature>
<dbReference type="WBParaSite" id="MCU_009791-RA">
    <property type="protein sequence ID" value="MCU_009791-RA"/>
    <property type="gene ID" value="MCU_009791"/>
</dbReference>
<feature type="compositionally biased region" description="Polar residues" evidence="1">
    <location>
        <begin position="129"/>
        <end position="140"/>
    </location>
</feature>
<accession>A0A5K3FT69</accession>
<name>A0A5K3FT69_MESCO</name>
<sequence length="206" mass="22992">MPVCLFPATSNTFRHPPPFEGNLIAKAGFCVLSLKTLQELEALRCDYTEQMQQVLALRLVVRQIVMILFNYLADTRRSQKTQPPPPPQHQQQQQQQQLPTARDSTAFLNDLLRVLLCDQVVRSALSQVPENPIPASQSKRLTPVCRKSSSNLSGSWTGGSVLEDLEEEDQSGFGPSDSDLYVEGQQFQQPQHTSAERQSASPPHIP</sequence>
<proteinExistence type="predicted"/>
<feature type="region of interest" description="Disordered" evidence="1">
    <location>
        <begin position="77"/>
        <end position="101"/>
    </location>
</feature>
<protein>
    <submittedName>
        <fullName evidence="2">Uncharacterized protein</fullName>
    </submittedName>
</protein>
<organism evidence="2">
    <name type="scientific">Mesocestoides corti</name>
    <name type="common">Flatworm</name>
    <dbReference type="NCBI Taxonomy" id="53468"/>
    <lineage>
        <taxon>Eukaryota</taxon>
        <taxon>Metazoa</taxon>
        <taxon>Spiralia</taxon>
        <taxon>Lophotrochozoa</taxon>
        <taxon>Platyhelminthes</taxon>
        <taxon>Cestoda</taxon>
        <taxon>Eucestoda</taxon>
        <taxon>Cyclophyllidea</taxon>
        <taxon>Mesocestoididae</taxon>
        <taxon>Mesocestoides</taxon>
    </lineage>
</organism>
<reference evidence="2" key="1">
    <citation type="submission" date="2019-11" db="UniProtKB">
        <authorList>
            <consortium name="WormBaseParasite"/>
        </authorList>
    </citation>
    <scope>IDENTIFICATION</scope>
</reference>
<evidence type="ECO:0000313" key="2">
    <source>
        <dbReference type="WBParaSite" id="MCU_009791-RA"/>
    </source>
</evidence>
<dbReference type="AlphaFoldDB" id="A0A5K3FT69"/>
<feature type="region of interest" description="Disordered" evidence="1">
    <location>
        <begin position="129"/>
        <end position="206"/>
    </location>
</feature>